<sequence>MRNAFADEITKLGVSDSRVVLLSGDIGNKLFDKFKAASEDRFLNCGIAEANMMGVAAGMALSGLRPVIYTITPFTTTRCYEQIRVDACYHNVPVIIVGTGSGLSYAELGPTHHSCEDLAIMRVLPNMTVMAPADEVELRQCLRAALKQNGPVYIRIGKKGEQIVPKKDDSFEIGRAINVREGTDVCLIGAGTLLPTVLQAADLLAAQGITARVESFHTIKPLDVDTVRTAFTDYSIVAVVEEHSRIGGLGGSIAEWLAQQDRMQGRLLSFGTDDEFMHEVGSQDYARAKYGLTAENIASKVQAAYAKARS</sequence>
<accession>A0ABW8ZAA7</accession>
<dbReference type="CDD" id="cd07033">
    <property type="entry name" value="TPP_PYR_DXS_TK_like"/>
    <property type="match status" value="1"/>
</dbReference>
<dbReference type="PANTHER" id="PTHR43825:SF5">
    <property type="entry name" value="HYPOTHETICAL TRANSKETOLASE FAMILY PROTEIN"/>
    <property type="match status" value="1"/>
</dbReference>
<evidence type="ECO:0000313" key="3">
    <source>
        <dbReference type="Proteomes" id="UP001629214"/>
    </source>
</evidence>
<evidence type="ECO:0000313" key="2">
    <source>
        <dbReference type="EMBL" id="MFL9880084.1"/>
    </source>
</evidence>
<dbReference type="PANTHER" id="PTHR43825">
    <property type="entry name" value="PYRUVATE DEHYDROGENASE E1 COMPONENT"/>
    <property type="match status" value="1"/>
</dbReference>
<name>A0ABW8ZAA7_9BURK</name>
<dbReference type="InterPro" id="IPR029061">
    <property type="entry name" value="THDP-binding"/>
</dbReference>
<dbReference type="Gene3D" id="3.40.50.920">
    <property type="match status" value="1"/>
</dbReference>
<proteinExistence type="predicted"/>
<dbReference type="InterPro" id="IPR051157">
    <property type="entry name" value="PDH/Transketolase"/>
</dbReference>
<protein>
    <submittedName>
        <fullName evidence="2">Transketolase C-terminal domain-containing protein</fullName>
    </submittedName>
</protein>
<organism evidence="2 3">
    <name type="scientific">Herbaspirillum rhizosphaerae</name>
    <dbReference type="NCBI Taxonomy" id="346179"/>
    <lineage>
        <taxon>Bacteria</taxon>
        <taxon>Pseudomonadati</taxon>
        <taxon>Pseudomonadota</taxon>
        <taxon>Betaproteobacteria</taxon>
        <taxon>Burkholderiales</taxon>
        <taxon>Oxalobacteraceae</taxon>
        <taxon>Herbaspirillum</taxon>
    </lineage>
</organism>
<dbReference type="SUPFAM" id="SSF52518">
    <property type="entry name" value="Thiamin diphosphate-binding fold (THDP-binding)"/>
    <property type="match status" value="1"/>
</dbReference>
<evidence type="ECO:0000259" key="1">
    <source>
        <dbReference type="SMART" id="SM00861"/>
    </source>
</evidence>
<dbReference type="SMART" id="SM00861">
    <property type="entry name" value="Transket_pyr"/>
    <property type="match status" value="1"/>
</dbReference>
<dbReference type="Pfam" id="PF02780">
    <property type="entry name" value="Transketolase_C"/>
    <property type="match status" value="1"/>
</dbReference>
<dbReference type="RefSeq" id="WP_408169164.1">
    <property type="nucleotide sequence ID" value="NZ_JAQQFR010000011.1"/>
</dbReference>
<dbReference type="InterPro" id="IPR009014">
    <property type="entry name" value="Transketo_C/PFOR_II"/>
</dbReference>
<dbReference type="Gene3D" id="3.40.50.970">
    <property type="match status" value="1"/>
</dbReference>
<comment type="caution">
    <text evidence="2">The sequence shown here is derived from an EMBL/GenBank/DDBJ whole genome shotgun (WGS) entry which is preliminary data.</text>
</comment>
<dbReference type="InterPro" id="IPR005475">
    <property type="entry name" value="Transketolase-like_Pyr-bd"/>
</dbReference>
<dbReference type="Proteomes" id="UP001629214">
    <property type="component" value="Unassembled WGS sequence"/>
</dbReference>
<keyword evidence="3" id="KW-1185">Reference proteome</keyword>
<dbReference type="Pfam" id="PF02779">
    <property type="entry name" value="Transket_pyr"/>
    <property type="match status" value="1"/>
</dbReference>
<dbReference type="EMBL" id="JAQQFR010000011">
    <property type="protein sequence ID" value="MFL9880084.1"/>
    <property type="molecule type" value="Genomic_DNA"/>
</dbReference>
<dbReference type="InterPro" id="IPR033248">
    <property type="entry name" value="Transketolase_C"/>
</dbReference>
<dbReference type="SUPFAM" id="SSF52922">
    <property type="entry name" value="TK C-terminal domain-like"/>
    <property type="match status" value="1"/>
</dbReference>
<gene>
    <name evidence="2" type="ORF">PQR63_16915</name>
</gene>
<reference evidence="2 3" key="1">
    <citation type="journal article" date="2024" name="Chem. Sci.">
        <title>Discovery of megapolipeptins by genome mining of a Burkholderiales bacteria collection.</title>
        <authorList>
            <person name="Paulo B.S."/>
            <person name="Recchia M.J.J."/>
            <person name="Lee S."/>
            <person name="Fergusson C.H."/>
            <person name="Romanowski S.B."/>
            <person name="Hernandez A."/>
            <person name="Krull N."/>
            <person name="Liu D.Y."/>
            <person name="Cavanagh H."/>
            <person name="Bos A."/>
            <person name="Gray C.A."/>
            <person name="Murphy B.T."/>
            <person name="Linington R.G."/>
            <person name="Eustaquio A.S."/>
        </authorList>
    </citation>
    <scope>NUCLEOTIDE SEQUENCE [LARGE SCALE GENOMIC DNA]</scope>
    <source>
        <strain evidence="2 3">RL21-008-BIB-B</strain>
    </source>
</reference>
<feature type="domain" description="Transketolase-like pyrimidine-binding" evidence="1">
    <location>
        <begin position="1"/>
        <end position="163"/>
    </location>
</feature>